<comment type="caution">
    <text evidence="1">The sequence shown here is derived from an EMBL/GenBank/DDBJ whole genome shotgun (WGS) entry which is preliminary data.</text>
</comment>
<keyword evidence="2" id="KW-1185">Reference proteome</keyword>
<organism evidence="1 2">
    <name type="scientific">Microseira wollei NIES-4236</name>
    <dbReference type="NCBI Taxonomy" id="2530354"/>
    <lineage>
        <taxon>Bacteria</taxon>
        <taxon>Bacillati</taxon>
        <taxon>Cyanobacteriota</taxon>
        <taxon>Cyanophyceae</taxon>
        <taxon>Oscillatoriophycideae</taxon>
        <taxon>Aerosakkonematales</taxon>
        <taxon>Aerosakkonemataceae</taxon>
        <taxon>Microseira</taxon>
    </lineage>
</organism>
<evidence type="ECO:0000313" key="2">
    <source>
        <dbReference type="Proteomes" id="UP001050975"/>
    </source>
</evidence>
<dbReference type="Proteomes" id="UP001050975">
    <property type="component" value="Unassembled WGS sequence"/>
</dbReference>
<sequence length="118" mass="13432">MLLLEVSQTEAIAGENAVAISQLPVVWQNIATGKSNVALPEPKSYVQMAQLFQYKLEQGDVDLFKDRPDIIHLKPYLAQLFGQLARETLEFYGKDFLIENYPNFTEILRPTGIKKNTF</sequence>
<gene>
    <name evidence="1" type="ORF">MiSe_27290</name>
</gene>
<evidence type="ECO:0000313" key="1">
    <source>
        <dbReference type="EMBL" id="GET37975.1"/>
    </source>
</evidence>
<dbReference type="EMBL" id="BLAY01000037">
    <property type="protein sequence ID" value="GET37975.1"/>
    <property type="molecule type" value="Genomic_DNA"/>
</dbReference>
<name>A0AAV3XD09_9CYAN</name>
<dbReference type="RefSeq" id="WP_226580356.1">
    <property type="nucleotide sequence ID" value="NZ_BLAY01000037.1"/>
</dbReference>
<protein>
    <submittedName>
        <fullName evidence="1">Uncharacterized protein</fullName>
    </submittedName>
</protein>
<proteinExistence type="predicted"/>
<accession>A0AAV3XD09</accession>
<reference evidence="1" key="1">
    <citation type="submission" date="2019-10" db="EMBL/GenBank/DDBJ databases">
        <title>Draft genome sequece of Microseira wollei NIES-4236.</title>
        <authorList>
            <person name="Yamaguchi H."/>
            <person name="Suzuki S."/>
            <person name="Kawachi M."/>
        </authorList>
    </citation>
    <scope>NUCLEOTIDE SEQUENCE</scope>
    <source>
        <strain evidence="1">NIES-4236</strain>
    </source>
</reference>
<dbReference type="AlphaFoldDB" id="A0AAV3XD09"/>